<accession>T1GCS5</accession>
<dbReference type="SUPFAM" id="SSF47473">
    <property type="entry name" value="EF-hand"/>
    <property type="match status" value="1"/>
</dbReference>
<dbReference type="STRING" id="36166.T1GCS5"/>
<protein>
    <recommendedName>
        <fullName evidence="1">Phosphoinositide phospholipase C beta 1-4-like EF-hand domain-containing protein</fullName>
    </recommendedName>
</protein>
<dbReference type="EMBL" id="CAQQ02025027">
    <property type="status" value="NOT_ANNOTATED_CDS"/>
    <property type="molecule type" value="Genomic_DNA"/>
</dbReference>
<dbReference type="Gene3D" id="2.30.29.240">
    <property type="match status" value="1"/>
</dbReference>
<organism evidence="2 3">
    <name type="scientific">Megaselia scalaris</name>
    <name type="common">Humpbacked fly</name>
    <name type="synonym">Phora scalaris</name>
    <dbReference type="NCBI Taxonomy" id="36166"/>
    <lineage>
        <taxon>Eukaryota</taxon>
        <taxon>Metazoa</taxon>
        <taxon>Ecdysozoa</taxon>
        <taxon>Arthropoda</taxon>
        <taxon>Hexapoda</taxon>
        <taxon>Insecta</taxon>
        <taxon>Pterygota</taxon>
        <taxon>Neoptera</taxon>
        <taxon>Endopterygota</taxon>
        <taxon>Diptera</taxon>
        <taxon>Brachycera</taxon>
        <taxon>Muscomorpha</taxon>
        <taxon>Platypezoidea</taxon>
        <taxon>Phoridae</taxon>
        <taxon>Megaseliini</taxon>
        <taxon>Megaselia</taxon>
    </lineage>
</organism>
<dbReference type="Proteomes" id="UP000015102">
    <property type="component" value="Unassembled WGS sequence"/>
</dbReference>
<name>T1GCS5_MEGSC</name>
<dbReference type="Pfam" id="PF22631">
    <property type="entry name" value="PLCB1-4-like_EFh"/>
    <property type="match status" value="1"/>
</dbReference>
<evidence type="ECO:0000313" key="3">
    <source>
        <dbReference type="Proteomes" id="UP000015102"/>
    </source>
</evidence>
<dbReference type="AlphaFoldDB" id="T1GCS5"/>
<dbReference type="InterPro" id="IPR011992">
    <property type="entry name" value="EF-hand-dom_pair"/>
</dbReference>
<reference evidence="3" key="1">
    <citation type="submission" date="2013-02" db="EMBL/GenBank/DDBJ databases">
        <authorList>
            <person name="Hughes D."/>
        </authorList>
    </citation>
    <scope>NUCLEOTIDE SEQUENCE</scope>
    <source>
        <strain>Durham</strain>
        <strain evidence="3">NC isolate 2 -- Noor lab</strain>
    </source>
</reference>
<proteinExistence type="predicted"/>
<dbReference type="HOGENOM" id="CLU_2500502_0_0_1"/>
<keyword evidence="3" id="KW-1185">Reference proteome</keyword>
<dbReference type="EnsemblMetazoa" id="MESCA001095-RA">
    <property type="protein sequence ID" value="MESCA001095-PA"/>
    <property type="gene ID" value="MESCA001095"/>
</dbReference>
<sequence>MMCLKKHWMRLCFSVDAKGNIPIKVIAKTFASGKTEKLVYQSLTEIELPGDKTATIEKDEFTFDKFYKLYHKVCPRNDIEELFETM</sequence>
<dbReference type="InterPro" id="IPR053945">
    <property type="entry name" value="PLCB1-4-like_EFh"/>
</dbReference>
<evidence type="ECO:0000259" key="1">
    <source>
        <dbReference type="Pfam" id="PF22631"/>
    </source>
</evidence>
<feature type="domain" description="Phosphoinositide phospholipase C beta 1-4-like EF-hand" evidence="1">
    <location>
        <begin position="4"/>
        <end position="74"/>
    </location>
</feature>
<evidence type="ECO:0000313" key="2">
    <source>
        <dbReference type="EnsemblMetazoa" id="MESCA001095-PA"/>
    </source>
</evidence>
<reference evidence="2" key="2">
    <citation type="submission" date="2015-06" db="UniProtKB">
        <authorList>
            <consortium name="EnsemblMetazoa"/>
        </authorList>
    </citation>
    <scope>IDENTIFICATION</scope>
</reference>